<dbReference type="PROSITE" id="PS01256">
    <property type="entry name" value="CULLIN_1"/>
    <property type="match status" value="1"/>
</dbReference>
<keyword evidence="1" id="KW-1017">Isopeptide bond</keyword>
<dbReference type="AlphaFoldDB" id="A0A914W6G3"/>
<dbReference type="Gene3D" id="1.10.10.10">
    <property type="entry name" value="Winged helix-like DNA-binding domain superfamily/Winged helix DNA-binding domain"/>
    <property type="match status" value="1"/>
</dbReference>
<dbReference type="GO" id="GO:0031625">
    <property type="term" value="F:ubiquitin protein ligase binding"/>
    <property type="evidence" value="ECO:0007669"/>
    <property type="project" value="InterPro"/>
</dbReference>
<proteinExistence type="predicted"/>
<dbReference type="InterPro" id="IPR045093">
    <property type="entry name" value="Cullin"/>
</dbReference>
<dbReference type="SUPFAM" id="SSF46785">
    <property type="entry name" value="Winged helix' DNA-binding domain"/>
    <property type="match status" value="1"/>
</dbReference>
<dbReference type="GO" id="GO:0016020">
    <property type="term" value="C:membrane"/>
    <property type="evidence" value="ECO:0007669"/>
    <property type="project" value="InterPro"/>
</dbReference>
<accession>A0A914W6G3</accession>
<name>A0A914W6G3_9BILA</name>
<protein>
    <submittedName>
        <fullName evidence="5">Cullin protein neddylation domain-containing protein</fullName>
    </submittedName>
</protein>
<evidence type="ECO:0000259" key="3">
    <source>
        <dbReference type="SMART" id="SM00884"/>
    </source>
</evidence>
<evidence type="ECO:0000256" key="2">
    <source>
        <dbReference type="ARBA" id="ARBA00022843"/>
    </source>
</evidence>
<dbReference type="GO" id="GO:0006511">
    <property type="term" value="P:ubiquitin-dependent protein catabolic process"/>
    <property type="evidence" value="ECO:0007669"/>
    <property type="project" value="InterPro"/>
</dbReference>
<dbReference type="WBParaSite" id="PSAMB.scaffold3376size18526.g21304.t1">
    <property type="protein sequence ID" value="PSAMB.scaffold3376size18526.g21304.t1"/>
    <property type="gene ID" value="PSAMB.scaffold3376size18526.g21304"/>
</dbReference>
<sequence>MIHCCMRKERDSSQILSSKTNRLKDESDQVHEQSITRKTLETSDLILFKNRNISTILQTPNYRWFDDKAISAQNNIYLEKYKLHYCKIDKNMGSSMQAIFCYIDDQRGFSKLFFNNSWQHGLDNTECGKSTAFGPLRKRFLKAAEDTDFFAKDSLADTSLEVRLNEGFVSKRLRFKITAPVMQKQVEKETEQVNATVHQDRKYYMECTIVRIMKTRKVLKHNALVSEVVDQTKSRFTPDINFIKKNIEALIEKQYIQRTDQNDEYQYLA</sequence>
<reference evidence="5" key="1">
    <citation type="submission" date="2022-11" db="UniProtKB">
        <authorList>
            <consortium name="WormBaseParasite"/>
        </authorList>
    </citation>
    <scope>IDENTIFICATION</scope>
</reference>
<dbReference type="Pfam" id="PF03567">
    <property type="entry name" value="Sulfotransfer_2"/>
    <property type="match status" value="1"/>
</dbReference>
<feature type="domain" description="Cullin neddylation" evidence="3">
    <location>
        <begin position="197"/>
        <end position="264"/>
    </location>
</feature>
<dbReference type="PANTHER" id="PTHR11932">
    <property type="entry name" value="CULLIN"/>
    <property type="match status" value="1"/>
</dbReference>
<dbReference type="InterPro" id="IPR005331">
    <property type="entry name" value="Sulfotransferase"/>
</dbReference>
<dbReference type="GO" id="GO:0031461">
    <property type="term" value="C:cullin-RING ubiquitin ligase complex"/>
    <property type="evidence" value="ECO:0007669"/>
    <property type="project" value="InterPro"/>
</dbReference>
<dbReference type="InterPro" id="IPR036388">
    <property type="entry name" value="WH-like_DNA-bd_sf"/>
</dbReference>
<evidence type="ECO:0000313" key="5">
    <source>
        <dbReference type="WBParaSite" id="PSAMB.scaffold3376size18526.g21304.t1"/>
    </source>
</evidence>
<dbReference type="Pfam" id="PF10557">
    <property type="entry name" value="Cullin_Nedd8"/>
    <property type="match status" value="1"/>
</dbReference>
<keyword evidence="2" id="KW-0832">Ubl conjugation</keyword>
<organism evidence="4 5">
    <name type="scientific">Plectus sambesii</name>
    <dbReference type="NCBI Taxonomy" id="2011161"/>
    <lineage>
        <taxon>Eukaryota</taxon>
        <taxon>Metazoa</taxon>
        <taxon>Ecdysozoa</taxon>
        <taxon>Nematoda</taxon>
        <taxon>Chromadorea</taxon>
        <taxon>Plectida</taxon>
        <taxon>Plectina</taxon>
        <taxon>Plectoidea</taxon>
        <taxon>Plectidae</taxon>
        <taxon>Plectus</taxon>
    </lineage>
</organism>
<dbReference type="GO" id="GO:0008146">
    <property type="term" value="F:sulfotransferase activity"/>
    <property type="evidence" value="ECO:0007669"/>
    <property type="project" value="InterPro"/>
</dbReference>
<evidence type="ECO:0000313" key="4">
    <source>
        <dbReference type="Proteomes" id="UP000887566"/>
    </source>
</evidence>
<dbReference type="InterPro" id="IPR036390">
    <property type="entry name" value="WH_DNA-bd_sf"/>
</dbReference>
<dbReference type="FunFam" id="1.10.10.10:FF:000014">
    <property type="entry name" value="Cullin 1"/>
    <property type="match status" value="1"/>
</dbReference>
<evidence type="ECO:0000256" key="1">
    <source>
        <dbReference type="ARBA" id="ARBA00022499"/>
    </source>
</evidence>
<dbReference type="InterPro" id="IPR019559">
    <property type="entry name" value="Cullin_neddylation_domain"/>
</dbReference>
<keyword evidence="4" id="KW-1185">Reference proteome</keyword>
<dbReference type="SMART" id="SM00884">
    <property type="entry name" value="Cullin_Nedd8"/>
    <property type="match status" value="1"/>
</dbReference>
<dbReference type="InterPro" id="IPR016157">
    <property type="entry name" value="Cullin_CS"/>
</dbReference>
<dbReference type="Proteomes" id="UP000887566">
    <property type="component" value="Unplaced"/>
</dbReference>